<evidence type="ECO:0000313" key="7">
    <source>
        <dbReference type="Proteomes" id="UP000584642"/>
    </source>
</evidence>
<feature type="transmembrane region" description="Helical" evidence="5">
    <location>
        <begin position="123"/>
        <end position="141"/>
    </location>
</feature>
<feature type="transmembrane region" description="Helical" evidence="5">
    <location>
        <begin position="174"/>
        <end position="196"/>
    </location>
</feature>
<reference evidence="6 7" key="1">
    <citation type="submission" date="2020-05" db="EMBL/GenBank/DDBJ databases">
        <title>Azospirillum oleiclasticum sp. nov, a nitrogen-fixing and heavy crude oil-emulsifying bacterium isolated from the crude oil of Yumen Oilfield.</title>
        <authorList>
            <person name="Wu D."/>
            <person name="Cai M."/>
            <person name="Zhang X."/>
        </authorList>
    </citation>
    <scope>NUCLEOTIDE SEQUENCE [LARGE SCALE GENOMIC DNA]</scope>
    <source>
        <strain evidence="6 7">ROY-1-1-2</strain>
    </source>
</reference>
<evidence type="ECO:0000256" key="4">
    <source>
        <dbReference type="ARBA" id="ARBA00023136"/>
    </source>
</evidence>
<feature type="transmembrane region" description="Helical" evidence="5">
    <location>
        <begin position="25"/>
        <end position="47"/>
    </location>
</feature>
<dbReference type="PANTHER" id="PTHR20855">
    <property type="entry name" value="ADIPOR/PROGESTIN RECEPTOR-RELATED"/>
    <property type="match status" value="1"/>
</dbReference>
<dbReference type="EMBL" id="JABFDB010000001">
    <property type="protein sequence ID" value="NYZ18619.1"/>
    <property type="molecule type" value="Genomic_DNA"/>
</dbReference>
<dbReference type="RefSeq" id="WP_180280345.1">
    <property type="nucleotide sequence ID" value="NZ_JABFDB010000001.1"/>
</dbReference>
<evidence type="ECO:0000256" key="1">
    <source>
        <dbReference type="ARBA" id="ARBA00004141"/>
    </source>
</evidence>
<evidence type="ECO:0000313" key="6">
    <source>
        <dbReference type="EMBL" id="NYZ18619.1"/>
    </source>
</evidence>
<feature type="transmembrane region" description="Helical" evidence="5">
    <location>
        <begin position="148"/>
        <end position="168"/>
    </location>
</feature>
<feature type="transmembrane region" description="Helical" evidence="5">
    <location>
        <begin position="59"/>
        <end position="81"/>
    </location>
</feature>
<accession>A0ABX2T6P4</accession>
<organism evidence="6 7">
    <name type="scientific">Azospirillum oleiclasticum</name>
    <dbReference type="NCBI Taxonomy" id="2735135"/>
    <lineage>
        <taxon>Bacteria</taxon>
        <taxon>Pseudomonadati</taxon>
        <taxon>Pseudomonadota</taxon>
        <taxon>Alphaproteobacteria</taxon>
        <taxon>Rhodospirillales</taxon>
        <taxon>Azospirillaceae</taxon>
        <taxon>Azospirillum</taxon>
    </lineage>
</organism>
<protein>
    <submittedName>
        <fullName evidence="6">Hemolysin III family protein</fullName>
    </submittedName>
</protein>
<comment type="caution">
    <text evidence="6">The sequence shown here is derived from an EMBL/GenBank/DDBJ whole genome shotgun (WGS) entry which is preliminary data.</text>
</comment>
<dbReference type="PANTHER" id="PTHR20855:SF3">
    <property type="entry name" value="LD03007P"/>
    <property type="match status" value="1"/>
</dbReference>
<comment type="subcellular location">
    <subcellularLocation>
        <location evidence="1">Membrane</location>
        <topology evidence="1">Multi-pass membrane protein</topology>
    </subcellularLocation>
</comment>
<evidence type="ECO:0000256" key="2">
    <source>
        <dbReference type="ARBA" id="ARBA00022692"/>
    </source>
</evidence>
<keyword evidence="7" id="KW-1185">Reference proteome</keyword>
<keyword evidence="2 5" id="KW-0812">Transmembrane</keyword>
<dbReference type="InterPro" id="IPR004254">
    <property type="entry name" value="AdipoR/HlyIII-related"/>
</dbReference>
<keyword evidence="3 5" id="KW-1133">Transmembrane helix</keyword>
<gene>
    <name evidence="6" type="ORF">HND93_02760</name>
</gene>
<proteinExistence type="predicted"/>
<sequence length="226" mass="24504">MIRRGPGTRRPDPRRFPAYTSHERFIDLIVHALCVLGVMIGTAWLVWGSSCCTDETGRLSLFAYMVALGGMVFASSAYNAVRIGRAKEVLRRIDHAMIYALIAGTYTPFAVHHMDHAEGIGTSLWIVWGVALAGVGLKLAFPRRLERLGLALYLGLGWALLVLGMPMWGAVGTLPMVLLAVGGVLYTLGTVVHLAHRLAYHNAAWHVFVLVAAGCHFAAVVLETAS</sequence>
<evidence type="ECO:0000256" key="3">
    <source>
        <dbReference type="ARBA" id="ARBA00022989"/>
    </source>
</evidence>
<keyword evidence="4 5" id="KW-0472">Membrane</keyword>
<name>A0ABX2T6P4_9PROT</name>
<dbReference type="Proteomes" id="UP000584642">
    <property type="component" value="Unassembled WGS sequence"/>
</dbReference>
<feature type="transmembrane region" description="Helical" evidence="5">
    <location>
        <begin position="203"/>
        <end position="222"/>
    </location>
</feature>
<evidence type="ECO:0000256" key="5">
    <source>
        <dbReference type="SAM" id="Phobius"/>
    </source>
</evidence>
<dbReference type="Pfam" id="PF03006">
    <property type="entry name" value="HlyIII"/>
    <property type="match status" value="1"/>
</dbReference>
<feature type="transmembrane region" description="Helical" evidence="5">
    <location>
        <begin position="93"/>
        <end position="111"/>
    </location>
</feature>